<keyword evidence="3" id="KW-0812">Transmembrane</keyword>
<dbReference type="VEuPathDB" id="TriTrypDB:C4B63_16g160"/>
<dbReference type="FunFam" id="3.30.450.40:FF:000008">
    <property type="entry name" value="GAF domain-containing proteins"/>
    <property type="match status" value="1"/>
</dbReference>
<proteinExistence type="inferred from homology"/>
<accession>A0A2V2VMG2</accession>
<evidence type="ECO:0000256" key="2">
    <source>
        <dbReference type="ARBA" id="ARBA00038454"/>
    </source>
</evidence>
<dbReference type="VEuPathDB" id="TriTrypDB:TcYC6_0032550"/>
<dbReference type="VEuPathDB" id="TriTrypDB:TcG_06885"/>
<dbReference type="EMBL" id="PRFA01000016">
    <property type="protein sequence ID" value="PWU97344.1"/>
    <property type="molecule type" value="Genomic_DNA"/>
</dbReference>
<evidence type="ECO:0000256" key="3">
    <source>
        <dbReference type="SAM" id="Phobius"/>
    </source>
</evidence>
<dbReference type="VEuPathDB" id="TriTrypDB:TCDM_14397"/>
<dbReference type="Pfam" id="PF13185">
    <property type="entry name" value="GAF_2"/>
    <property type="match status" value="1"/>
</dbReference>
<dbReference type="AlphaFoldDB" id="A0A2V2VMG2"/>
<dbReference type="Proteomes" id="UP000246121">
    <property type="component" value="Unassembled WGS sequence"/>
</dbReference>
<dbReference type="VEuPathDB" id="TriTrypDB:ECC02_005432"/>
<dbReference type="InterPro" id="IPR007303">
    <property type="entry name" value="TIP41-like"/>
</dbReference>
<evidence type="ECO:0000313" key="5">
    <source>
        <dbReference type="EMBL" id="PWU97344.1"/>
    </source>
</evidence>
<dbReference type="VEuPathDB" id="TriTrypDB:TcCLB.509767.120"/>
<organism evidence="5 6">
    <name type="scientific">Trypanosoma cruzi</name>
    <dbReference type="NCBI Taxonomy" id="5693"/>
    <lineage>
        <taxon>Eukaryota</taxon>
        <taxon>Discoba</taxon>
        <taxon>Euglenozoa</taxon>
        <taxon>Kinetoplastea</taxon>
        <taxon>Metakinetoplastina</taxon>
        <taxon>Trypanosomatida</taxon>
        <taxon>Trypanosomatidae</taxon>
        <taxon>Trypanosoma</taxon>
        <taxon>Schizotrypanum</taxon>
    </lineage>
</organism>
<dbReference type="GO" id="GO:0005829">
    <property type="term" value="C:cytosol"/>
    <property type="evidence" value="ECO:0007669"/>
    <property type="project" value="TreeGrafter"/>
</dbReference>
<dbReference type="SMART" id="SM00065">
    <property type="entry name" value="GAF"/>
    <property type="match status" value="1"/>
</dbReference>
<dbReference type="VEuPathDB" id="TriTrypDB:TCSYLVIO_000213"/>
<dbReference type="VEuPathDB" id="TriTrypDB:C3747_248g30"/>
<protein>
    <recommendedName>
        <fullName evidence="4">GAF domain-containing protein</fullName>
    </recommendedName>
</protein>
<keyword evidence="3" id="KW-0472">Membrane</keyword>
<sequence>MHADNSSVIPPCGSKRELYTRLEAVVRSFVEPPFSMLTPHFNLMIGLSNVSALLFYELNRFANPNAMLSDLPLNWLGFYLLQSPQRLVLGPFQGRPACIEVAMGRGVCGTAAQKGETLIVPDVHAFPGHIACDSLSNSEIVVPIKNAKGHVVGVLDVDSTKRDFFDAEDAQGLQNIATVLSQNLEFPMACTLARNPLLANAASIPSHNEAPFSLAGKDEDKVPIVEEAVGSKAKGAFPPFSATKMAAFVITRAPGTTPAKDLTEVGEGASKQQRSQRFTHRVGGWDFSVTELSRILTQEELLHYEEALGVSALPEIPFAFNTLRIAPAARADAALVKFSLLEVLRSAAAFYRTDAYCQSTLPQLQIPVADSWKKSPYATVDAKVDWAWRNNYFGLNEWRCKLRPLEPSMPGVNWELLKDQTLPIVFFHNFDIFEDDLHDHGIVKSSVRFRVMSLAFFILFRHFVRVDGYRVWMREVRLFHEFSVKRPDGQPHIVAREEVRILDIADGEKFRNYDPNDCAREATVVEANDFYVSIEDPTYDDGGRRLASIEGLFCSWWLSFIIDIPLNRVQFCSGNFHTQQNISPPATATTTPIATAVISNKLKEDFIYLFFGCMLLFLLFLFFFLLILIFEFGLRFYCFLLIYFFSFVFIVHVRWACTGKMCS</sequence>
<dbReference type="InterPro" id="IPR003018">
    <property type="entry name" value="GAF"/>
</dbReference>
<dbReference type="InterPro" id="IPR000614">
    <property type="entry name" value="FRMsr_CS"/>
</dbReference>
<dbReference type="InterPro" id="IPR029016">
    <property type="entry name" value="GAF-like_dom_sf"/>
</dbReference>
<dbReference type="PROSITE" id="PS01320">
    <property type="entry name" value="UPF0067"/>
    <property type="match status" value="1"/>
</dbReference>
<name>A0A2V2VMG2_TRYCR</name>
<comment type="similarity">
    <text evidence="2">Belongs to the free Met sulfoxide reductase family.</text>
</comment>
<dbReference type="InterPro" id="IPR051330">
    <property type="entry name" value="Phosphatase_reg/MetRdx"/>
</dbReference>
<comment type="similarity">
    <text evidence="1">Belongs to the TIP41 family.</text>
</comment>
<dbReference type="GO" id="GO:0031929">
    <property type="term" value="P:TOR signaling"/>
    <property type="evidence" value="ECO:0007669"/>
    <property type="project" value="TreeGrafter"/>
</dbReference>
<dbReference type="VEuPathDB" id="TriTrypDB:TcBrA4_0136870"/>
<dbReference type="Gene3D" id="3.30.450.40">
    <property type="match status" value="1"/>
</dbReference>
<dbReference type="VEuPathDB" id="TriTrypDB:TcCLB.509601.120"/>
<evidence type="ECO:0000256" key="1">
    <source>
        <dbReference type="ARBA" id="ARBA00006658"/>
    </source>
</evidence>
<feature type="domain" description="GAF" evidence="4">
    <location>
        <begin position="46"/>
        <end position="194"/>
    </location>
</feature>
<evidence type="ECO:0000259" key="4">
    <source>
        <dbReference type="SMART" id="SM00065"/>
    </source>
</evidence>
<dbReference type="VEuPathDB" id="TriTrypDB:Tc_MARK_9467"/>
<feature type="transmembrane region" description="Helical" evidence="3">
    <location>
        <begin position="606"/>
        <end position="630"/>
    </location>
</feature>
<gene>
    <name evidence="5" type="ORF">C4B63_16g160</name>
</gene>
<dbReference type="VEuPathDB" id="TriTrypDB:BCY84_02474"/>
<keyword evidence="3" id="KW-1133">Transmembrane helix</keyword>
<comment type="caution">
    <text evidence="5">The sequence shown here is derived from an EMBL/GenBank/DDBJ whole genome shotgun (WGS) entry which is preliminary data.</text>
</comment>
<reference evidence="5 6" key="1">
    <citation type="journal article" date="2018" name="Microb. Genom.">
        <title>Expanding an expanded genome: long-read sequencing of Trypanosoma cruzi.</title>
        <authorList>
            <person name="Berna L."/>
            <person name="Rodriguez M."/>
            <person name="Chiribao M.L."/>
            <person name="Parodi-Talice A."/>
            <person name="Pita S."/>
            <person name="Rijo G."/>
            <person name="Alvarez-Valin F."/>
            <person name="Robello C."/>
        </authorList>
    </citation>
    <scope>NUCLEOTIDE SEQUENCE [LARGE SCALE GENOMIC DNA]</scope>
    <source>
        <strain evidence="5 6">Dm28c</strain>
    </source>
</reference>
<dbReference type="VEuPathDB" id="TriTrypDB:TcCL_NonESM07769"/>
<dbReference type="SUPFAM" id="SSF55781">
    <property type="entry name" value="GAF domain-like"/>
    <property type="match status" value="1"/>
</dbReference>
<dbReference type="Pfam" id="PF04176">
    <property type="entry name" value="TIP41"/>
    <property type="match status" value="1"/>
</dbReference>
<evidence type="ECO:0000313" key="6">
    <source>
        <dbReference type="Proteomes" id="UP000246121"/>
    </source>
</evidence>
<dbReference type="PANTHER" id="PTHR21021">
    <property type="entry name" value="GAF/PUTATIVE CYTOSKELETAL PROTEIN"/>
    <property type="match status" value="1"/>
</dbReference>
<dbReference type="PANTHER" id="PTHR21021:SF16">
    <property type="entry name" value="TIP41-LIKE PROTEIN"/>
    <property type="match status" value="1"/>
</dbReference>
<feature type="transmembrane region" description="Helical" evidence="3">
    <location>
        <begin position="636"/>
        <end position="657"/>
    </location>
</feature>